<organism evidence="1 2">
    <name type="scientific">Cucumis melo var. makuwa</name>
    <name type="common">Oriental melon</name>
    <dbReference type="NCBI Taxonomy" id="1194695"/>
    <lineage>
        <taxon>Eukaryota</taxon>
        <taxon>Viridiplantae</taxon>
        <taxon>Streptophyta</taxon>
        <taxon>Embryophyta</taxon>
        <taxon>Tracheophyta</taxon>
        <taxon>Spermatophyta</taxon>
        <taxon>Magnoliopsida</taxon>
        <taxon>eudicotyledons</taxon>
        <taxon>Gunneridae</taxon>
        <taxon>Pentapetalae</taxon>
        <taxon>rosids</taxon>
        <taxon>fabids</taxon>
        <taxon>Cucurbitales</taxon>
        <taxon>Cucurbitaceae</taxon>
        <taxon>Benincaseae</taxon>
        <taxon>Cucumis</taxon>
    </lineage>
</organism>
<evidence type="ECO:0000313" key="2">
    <source>
        <dbReference type="Proteomes" id="UP000321947"/>
    </source>
</evidence>
<protein>
    <submittedName>
        <fullName evidence="1">F-box protein</fullName>
    </submittedName>
</protein>
<evidence type="ECO:0000313" key="1">
    <source>
        <dbReference type="EMBL" id="TYK05879.1"/>
    </source>
</evidence>
<reference evidence="1 2" key="1">
    <citation type="submission" date="2019-08" db="EMBL/GenBank/DDBJ databases">
        <title>Draft genome sequences of two oriental melons (Cucumis melo L. var makuwa).</title>
        <authorList>
            <person name="Kwon S.-Y."/>
        </authorList>
    </citation>
    <scope>NUCLEOTIDE SEQUENCE [LARGE SCALE GENOMIC DNA]</scope>
    <source>
        <strain evidence="2">cv. Chang Bougi</strain>
        <tissue evidence="1">Leaf</tissue>
    </source>
</reference>
<accession>A0A5D3C671</accession>
<proteinExistence type="predicted"/>
<name>A0A5D3C671_CUCMM</name>
<sequence>MPMSSFVSPQPNNNSPPLNLSLSFLPARNPQIRAVLQLSTQQWKGLPIPKTRYCHDTVQDDYGNIAQG</sequence>
<comment type="caution">
    <text evidence="1">The sequence shown here is derived from an EMBL/GenBank/DDBJ whole genome shotgun (WGS) entry which is preliminary data.</text>
</comment>
<dbReference type="EMBL" id="SSTD01013673">
    <property type="protein sequence ID" value="TYK05879.1"/>
    <property type="molecule type" value="Genomic_DNA"/>
</dbReference>
<dbReference type="Proteomes" id="UP000321947">
    <property type="component" value="Unassembled WGS sequence"/>
</dbReference>
<gene>
    <name evidence="1" type="ORF">E5676_scaffold432G00100</name>
</gene>
<dbReference type="AlphaFoldDB" id="A0A5D3C671"/>